<dbReference type="eggNOG" id="ENOG502QR4S">
    <property type="taxonomic scope" value="Eukaryota"/>
</dbReference>
<dbReference type="PANTHER" id="PTHR48007">
    <property type="entry name" value="LEUCINE-RICH REPEAT RECEPTOR-LIKE PROTEIN KINASE PXC1"/>
    <property type="match status" value="1"/>
</dbReference>
<dbReference type="PROSITE" id="PS50011">
    <property type="entry name" value="PROTEIN_KINASE_DOM"/>
    <property type="match status" value="1"/>
</dbReference>
<evidence type="ECO:0000256" key="2">
    <source>
        <dbReference type="ARBA" id="ARBA00022614"/>
    </source>
</evidence>
<dbReference type="OMA" id="HANIDDS"/>
<comment type="subcellular location">
    <subcellularLocation>
        <location evidence="1">Membrane</location>
    </subcellularLocation>
</comment>
<evidence type="ECO:0000256" key="6">
    <source>
        <dbReference type="ARBA" id="ARBA00022989"/>
    </source>
</evidence>
<evidence type="ECO:0000313" key="12">
    <source>
        <dbReference type="EMBL" id="ERN16653.1"/>
    </source>
</evidence>
<dbReference type="InterPro" id="IPR001245">
    <property type="entry name" value="Ser-Thr/Tyr_kinase_cat_dom"/>
</dbReference>
<keyword evidence="4 10" id="KW-0732">Signal</keyword>
<evidence type="ECO:0000256" key="10">
    <source>
        <dbReference type="SAM" id="SignalP"/>
    </source>
</evidence>
<keyword evidence="13" id="KW-1185">Reference proteome</keyword>
<feature type="chain" id="PRO_5004658953" description="Protein kinase domain-containing protein" evidence="10">
    <location>
        <begin position="34"/>
        <end position="664"/>
    </location>
</feature>
<keyword evidence="7 9" id="KW-0472">Membrane</keyword>
<reference evidence="13" key="1">
    <citation type="journal article" date="2013" name="Science">
        <title>The Amborella genome and the evolution of flowering plants.</title>
        <authorList>
            <consortium name="Amborella Genome Project"/>
        </authorList>
    </citation>
    <scope>NUCLEOTIDE SEQUENCE [LARGE SCALE GENOMIC DNA]</scope>
</reference>
<gene>
    <name evidence="12" type="ORF">AMTR_s00051p00133340</name>
</gene>
<name>U5D8F6_AMBTC</name>
<proteinExistence type="predicted"/>
<feature type="signal peptide" evidence="10">
    <location>
        <begin position="1"/>
        <end position="33"/>
    </location>
</feature>
<dbReference type="Gene3D" id="3.80.10.10">
    <property type="entry name" value="Ribonuclease Inhibitor"/>
    <property type="match status" value="2"/>
</dbReference>
<dbReference type="AlphaFoldDB" id="U5D8F6"/>
<dbReference type="EMBL" id="KI392418">
    <property type="protein sequence ID" value="ERN16653.1"/>
    <property type="molecule type" value="Genomic_DNA"/>
</dbReference>
<dbReference type="InterPro" id="IPR046959">
    <property type="entry name" value="PRK1-6/SRF4-like"/>
</dbReference>
<evidence type="ECO:0000256" key="3">
    <source>
        <dbReference type="ARBA" id="ARBA00022692"/>
    </source>
</evidence>
<feature type="domain" description="Protein kinase" evidence="11">
    <location>
        <begin position="379"/>
        <end position="656"/>
    </location>
</feature>
<dbReference type="InterPro" id="IPR032675">
    <property type="entry name" value="LRR_dom_sf"/>
</dbReference>
<evidence type="ECO:0000313" key="13">
    <source>
        <dbReference type="Proteomes" id="UP000017836"/>
    </source>
</evidence>
<sequence>MKRGKQTRSYGAATLVAHLVFLLLLLLLQLLAAAGAGTSNSSAEGDALALLAFKASADRLDVLRFVVKKRWDYCGWPGVKCAQGRVVRLVLEGLGLNGTFADGTLSKLDQLRVLSLKGNALSGPIPDFSSLSDLKGLFLDYNRFTGPFPTGLISLHRLRTIDLSHNNLSGPLPPTLVDLTRLYNLQLNDNRFNGTIPPLNQTSLAIFNVSNNLLTGPVPITRALSLFNSTSFFGNPELCGNGIGRPCSQLGLSPRPFFITTAPEAAQEPQQPEIDGIAAPPKKQRSRKWVAGALSIAGVTVCCLFLLGLGIIHRRRKRRMNVGDGEVEEKLGAAEKAASEAGTEERKGWRGMQQGGGKSGSLTFCAGEMQTYTLEELLRASAEMLGRGTVGTTYKAVLESQLIVSVKRLNGGRSVMGREDFERRMHTLGNLRHPNLVPLRAYVHAKDERLLIYDYQPNGSLFSLIHGSRSARAKPLHWTSCLKIAEDVAQGVAYIHQASPLVHVHGNLKSLNVLLGSDFEACVTDYGLTPLLADGEGTSDQSEETAAGYYRAPELTKSNKRMSSKSDVYSFGVLLLELLTGKTPMQSFLVSMDLARWVRSVRAEDDGSPNDDKLLMLLNIAVACLCPSPDQRPTMRQVLRMIQEVKERETGWEPAVLVPGPCPS</sequence>
<dbReference type="PANTHER" id="PTHR48007:SF37">
    <property type="entry name" value="LEUCINE-RICH REPEAT PROTEIN KINASE FAMILY PROTEIN"/>
    <property type="match status" value="1"/>
</dbReference>
<keyword evidence="3 9" id="KW-0812">Transmembrane</keyword>
<evidence type="ECO:0000256" key="9">
    <source>
        <dbReference type="SAM" id="Phobius"/>
    </source>
</evidence>
<keyword evidence="6 9" id="KW-1133">Transmembrane helix</keyword>
<dbReference type="FunFam" id="3.80.10.10:FF:000400">
    <property type="entry name" value="Nuclear pore complex protein NUP107"/>
    <property type="match status" value="1"/>
</dbReference>
<evidence type="ECO:0000256" key="7">
    <source>
        <dbReference type="ARBA" id="ARBA00023136"/>
    </source>
</evidence>
<dbReference type="SUPFAM" id="SSF52058">
    <property type="entry name" value="L domain-like"/>
    <property type="match status" value="1"/>
</dbReference>
<feature type="transmembrane region" description="Helical" evidence="9">
    <location>
        <begin position="289"/>
        <end position="312"/>
    </location>
</feature>
<dbReference type="InterPro" id="IPR000719">
    <property type="entry name" value="Prot_kinase_dom"/>
</dbReference>
<dbReference type="GO" id="GO:0004674">
    <property type="term" value="F:protein serine/threonine kinase activity"/>
    <property type="evidence" value="ECO:0000318"/>
    <property type="project" value="GO_Central"/>
</dbReference>
<dbReference type="InterPro" id="IPR001611">
    <property type="entry name" value="Leu-rich_rpt"/>
</dbReference>
<evidence type="ECO:0000256" key="1">
    <source>
        <dbReference type="ARBA" id="ARBA00004370"/>
    </source>
</evidence>
<evidence type="ECO:0000256" key="8">
    <source>
        <dbReference type="SAM" id="MobiDB-lite"/>
    </source>
</evidence>
<keyword evidence="2" id="KW-0433">Leucine-rich repeat</keyword>
<organism evidence="12 13">
    <name type="scientific">Amborella trichopoda</name>
    <dbReference type="NCBI Taxonomy" id="13333"/>
    <lineage>
        <taxon>Eukaryota</taxon>
        <taxon>Viridiplantae</taxon>
        <taxon>Streptophyta</taxon>
        <taxon>Embryophyta</taxon>
        <taxon>Tracheophyta</taxon>
        <taxon>Spermatophyta</taxon>
        <taxon>Magnoliopsida</taxon>
        <taxon>Amborellales</taxon>
        <taxon>Amborellaceae</taxon>
        <taxon>Amborella</taxon>
    </lineage>
</organism>
<dbReference type="GO" id="GO:0005886">
    <property type="term" value="C:plasma membrane"/>
    <property type="evidence" value="ECO:0000318"/>
    <property type="project" value="GO_Central"/>
</dbReference>
<dbReference type="Proteomes" id="UP000017836">
    <property type="component" value="Unassembled WGS sequence"/>
</dbReference>
<dbReference type="SUPFAM" id="SSF56112">
    <property type="entry name" value="Protein kinase-like (PK-like)"/>
    <property type="match status" value="1"/>
</dbReference>
<dbReference type="Gene3D" id="1.10.510.10">
    <property type="entry name" value="Transferase(Phosphotransferase) domain 1"/>
    <property type="match status" value="1"/>
</dbReference>
<dbReference type="GO" id="GO:0005524">
    <property type="term" value="F:ATP binding"/>
    <property type="evidence" value="ECO:0007669"/>
    <property type="project" value="InterPro"/>
</dbReference>
<evidence type="ECO:0000256" key="5">
    <source>
        <dbReference type="ARBA" id="ARBA00022737"/>
    </source>
</evidence>
<protein>
    <recommendedName>
        <fullName evidence="11">Protein kinase domain-containing protein</fullName>
    </recommendedName>
</protein>
<evidence type="ECO:0000256" key="4">
    <source>
        <dbReference type="ARBA" id="ARBA00022729"/>
    </source>
</evidence>
<evidence type="ECO:0000259" key="11">
    <source>
        <dbReference type="PROSITE" id="PS50011"/>
    </source>
</evidence>
<dbReference type="Pfam" id="PF07714">
    <property type="entry name" value="PK_Tyr_Ser-Thr"/>
    <property type="match status" value="1"/>
</dbReference>
<accession>U5D8F6</accession>
<dbReference type="Pfam" id="PF00560">
    <property type="entry name" value="LRR_1"/>
    <property type="match status" value="1"/>
</dbReference>
<dbReference type="Gramene" id="ERN16653">
    <property type="protein sequence ID" value="ERN16653"/>
    <property type="gene ID" value="AMTR_s00051p00133340"/>
</dbReference>
<feature type="region of interest" description="Disordered" evidence="8">
    <location>
        <begin position="330"/>
        <end position="355"/>
    </location>
</feature>
<dbReference type="Gene3D" id="3.30.200.20">
    <property type="entry name" value="Phosphorylase Kinase, domain 1"/>
    <property type="match status" value="1"/>
</dbReference>
<dbReference type="HOGENOM" id="CLU_000288_92_6_1"/>
<keyword evidence="5" id="KW-0677">Repeat</keyword>
<dbReference type="InterPro" id="IPR011009">
    <property type="entry name" value="Kinase-like_dom_sf"/>
</dbReference>